<dbReference type="InterPro" id="IPR035940">
    <property type="entry name" value="CAP_sf"/>
</dbReference>
<evidence type="ECO:0000259" key="2">
    <source>
        <dbReference type="Pfam" id="PF00188"/>
    </source>
</evidence>
<protein>
    <recommendedName>
        <fullName evidence="2">SCP domain-containing protein</fullName>
    </recommendedName>
</protein>
<feature type="region of interest" description="Disordered" evidence="1">
    <location>
        <begin position="70"/>
        <end position="102"/>
    </location>
</feature>
<reference evidence="3 4" key="1">
    <citation type="submission" date="2017-09" db="EMBL/GenBank/DDBJ databases">
        <title>Depth-based differentiation of microbial function through sediment-hosted aquifers and enrichment of novel symbionts in the deep terrestrial subsurface.</title>
        <authorList>
            <person name="Probst A.J."/>
            <person name="Ladd B."/>
            <person name="Jarett J.K."/>
            <person name="Geller-Mcgrath D.E."/>
            <person name="Sieber C.M."/>
            <person name="Emerson J.B."/>
            <person name="Anantharaman K."/>
            <person name="Thomas B.C."/>
            <person name="Malmstrom R."/>
            <person name="Stieglmeier M."/>
            <person name="Klingl A."/>
            <person name="Woyke T."/>
            <person name="Ryan C.M."/>
            <person name="Banfield J.F."/>
        </authorList>
    </citation>
    <scope>NUCLEOTIDE SEQUENCE [LARGE SCALE GENOMIC DNA]</scope>
    <source>
        <strain evidence="3">CG17_big_fil_post_rev_8_21_14_2_50_48_46</strain>
    </source>
</reference>
<dbReference type="Pfam" id="PF00188">
    <property type="entry name" value="CAP"/>
    <property type="match status" value="1"/>
</dbReference>
<comment type="caution">
    <text evidence="3">The sequence shown here is derived from an EMBL/GenBank/DDBJ whole genome shotgun (WGS) entry which is preliminary data.</text>
</comment>
<proteinExistence type="predicted"/>
<dbReference type="Proteomes" id="UP000231019">
    <property type="component" value="Unassembled WGS sequence"/>
</dbReference>
<dbReference type="PANTHER" id="PTHR31157:SF1">
    <property type="entry name" value="SCP DOMAIN-CONTAINING PROTEIN"/>
    <property type="match status" value="1"/>
</dbReference>
<evidence type="ECO:0000256" key="1">
    <source>
        <dbReference type="SAM" id="MobiDB-lite"/>
    </source>
</evidence>
<dbReference type="EMBL" id="PFFQ01000034">
    <property type="protein sequence ID" value="PIW16819.1"/>
    <property type="molecule type" value="Genomic_DNA"/>
</dbReference>
<sequence>MGRSIAPGKGDPMRKLKNIQVFALALFVSACQTQNLSKPPLPSSSPLLSASAVPSPSVFPGLTSPSPVASSVPAFTPKPGSQVTPIPQLTPTPQPKPTASSLLPAGASVDASLKAEMAQILEKLSPGIQSHALVSEITHAHALQLAQDSKNTQFQIQATYDPISPSALQILMMHAGVFASDNLLNAYFSDSNSSSLLSRFSQQISKSMGNLPFTHYALEVIRKDSSWYVSLVLLTEIVTLKGLQLEYAQPAQLSLQGSIRDARFQTPSGLLTRPDGQVESLNLSSSDSRFELPLDLSSTGYYSFEINVVGPYGPQPATNFVVAVGVPYPKPENQPVPSPTPLPEISGLRQLLLNLVNSDRQAMGLSALSADPLLAQAAQNHSEDMINQGYIGHNSPSVGSPQQQVALAGVSDLVAQNIAISHSPENAQRELMSSPGHRKTLIKPEWTHVGFGISQAPDGFLYITQDFVQRKLVLDPFPASIKQGENIVVKGKALSSSGYLGVFLDGTIQGSPYNLSANPEFNLPVNLLSTGKHQLRIGISGPPVNNSYSFTFSNLWDFTVNP</sequence>
<evidence type="ECO:0000313" key="4">
    <source>
        <dbReference type="Proteomes" id="UP000231019"/>
    </source>
</evidence>
<organism evidence="3 4">
    <name type="scientific">bacterium (Candidatus Blackallbacteria) CG17_big_fil_post_rev_8_21_14_2_50_48_46</name>
    <dbReference type="NCBI Taxonomy" id="2014261"/>
    <lineage>
        <taxon>Bacteria</taxon>
        <taxon>Candidatus Blackallbacteria</taxon>
    </lineage>
</organism>
<dbReference type="AlphaFoldDB" id="A0A2M7G4J4"/>
<accession>A0A2M7G4J4</accession>
<dbReference type="PROSITE" id="PS51257">
    <property type="entry name" value="PROKAR_LIPOPROTEIN"/>
    <property type="match status" value="1"/>
</dbReference>
<gene>
    <name evidence="3" type="ORF">COW36_11085</name>
</gene>
<dbReference type="SUPFAM" id="SSF55797">
    <property type="entry name" value="PR-1-like"/>
    <property type="match status" value="1"/>
</dbReference>
<dbReference type="InterPro" id="IPR014044">
    <property type="entry name" value="CAP_dom"/>
</dbReference>
<feature type="domain" description="SCP" evidence="2">
    <location>
        <begin position="353"/>
        <end position="467"/>
    </location>
</feature>
<dbReference type="CDD" id="cd05379">
    <property type="entry name" value="CAP_bacterial"/>
    <property type="match status" value="1"/>
</dbReference>
<name>A0A2M7G4J4_9BACT</name>
<dbReference type="Gene3D" id="3.40.33.10">
    <property type="entry name" value="CAP"/>
    <property type="match status" value="1"/>
</dbReference>
<dbReference type="PANTHER" id="PTHR31157">
    <property type="entry name" value="SCP DOMAIN-CONTAINING PROTEIN"/>
    <property type="match status" value="1"/>
</dbReference>
<evidence type="ECO:0000313" key="3">
    <source>
        <dbReference type="EMBL" id="PIW16819.1"/>
    </source>
</evidence>